<dbReference type="AlphaFoldDB" id="A0A395NQC4"/>
<dbReference type="InterPro" id="IPR016169">
    <property type="entry name" value="FAD-bd_PCMH_sub2"/>
</dbReference>
<proteinExistence type="inferred from homology"/>
<evidence type="ECO:0000256" key="2">
    <source>
        <dbReference type="ARBA" id="ARBA00005466"/>
    </source>
</evidence>
<name>A0A395NQC4_TRIAR</name>
<keyword evidence="5" id="KW-0560">Oxidoreductase</keyword>
<dbReference type="InterPro" id="IPR016167">
    <property type="entry name" value="FAD-bd_PCMH_sub1"/>
</dbReference>
<dbReference type="EMBL" id="PXOA01000231">
    <property type="protein sequence ID" value="RFU78144.1"/>
    <property type="molecule type" value="Genomic_DNA"/>
</dbReference>
<dbReference type="InterPro" id="IPR050416">
    <property type="entry name" value="FAD-linked_Oxidoreductase"/>
</dbReference>
<dbReference type="InterPro" id="IPR006094">
    <property type="entry name" value="Oxid_FAD_bind_N"/>
</dbReference>
<evidence type="ECO:0000313" key="8">
    <source>
        <dbReference type="Proteomes" id="UP000266272"/>
    </source>
</evidence>
<protein>
    <submittedName>
        <fullName evidence="7">Fad binding domain</fullName>
    </submittedName>
</protein>
<dbReference type="PANTHER" id="PTHR42973:SF39">
    <property type="entry name" value="FAD-BINDING PCMH-TYPE DOMAIN-CONTAINING PROTEIN"/>
    <property type="match status" value="1"/>
</dbReference>
<dbReference type="Gene3D" id="3.40.462.20">
    <property type="match status" value="1"/>
</dbReference>
<organism evidence="7 8">
    <name type="scientific">Trichoderma arundinaceum</name>
    <dbReference type="NCBI Taxonomy" id="490622"/>
    <lineage>
        <taxon>Eukaryota</taxon>
        <taxon>Fungi</taxon>
        <taxon>Dikarya</taxon>
        <taxon>Ascomycota</taxon>
        <taxon>Pezizomycotina</taxon>
        <taxon>Sordariomycetes</taxon>
        <taxon>Hypocreomycetidae</taxon>
        <taxon>Hypocreales</taxon>
        <taxon>Hypocreaceae</taxon>
        <taxon>Trichoderma</taxon>
    </lineage>
</organism>
<dbReference type="GO" id="GO:0071949">
    <property type="term" value="F:FAD binding"/>
    <property type="evidence" value="ECO:0007669"/>
    <property type="project" value="InterPro"/>
</dbReference>
<dbReference type="SUPFAM" id="SSF56176">
    <property type="entry name" value="FAD-binding/transporter-associated domain-like"/>
    <property type="match status" value="1"/>
</dbReference>
<keyword evidence="8" id="KW-1185">Reference proteome</keyword>
<dbReference type="Gene3D" id="3.30.43.10">
    <property type="entry name" value="Uridine Diphospho-n-acetylenolpyruvylglucosamine Reductase, domain 2"/>
    <property type="match status" value="1"/>
</dbReference>
<dbReference type="PANTHER" id="PTHR42973">
    <property type="entry name" value="BINDING OXIDOREDUCTASE, PUTATIVE (AFU_ORTHOLOGUE AFUA_1G17690)-RELATED"/>
    <property type="match status" value="1"/>
</dbReference>
<evidence type="ECO:0000313" key="7">
    <source>
        <dbReference type="EMBL" id="RFU78144.1"/>
    </source>
</evidence>
<dbReference type="InterPro" id="IPR016166">
    <property type="entry name" value="FAD-bd_PCMH"/>
</dbReference>
<comment type="cofactor">
    <cofactor evidence="1">
        <name>FAD</name>
        <dbReference type="ChEBI" id="CHEBI:57692"/>
    </cofactor>
</comment>
<evidence type="ECO:0000256" key="3">
    <source>
        <dbReference type="ARBA" id="ARBA00022630"/>
    </source>
</evidence>
<gene>
    <name evidence="7" type="ORF">TARUN_4076</name>
</gene>
<evidence type="ECO:0000256" key="1">
    <source>
        <dbReference type="ARBA" id="ARBA00001974"/>
    </source>
</evidence>
<comment type="caution">
    <text evidence="7">The sequence shown here is derived from an EMBL/GenBank/DDBJ whole genome shotgun (WGS) entry which is preliminary data.</text>
</comment>
<dbReference type="Proteomes" id="UP000266272">
    <property type="component" value="Unassembled WGS sequence"/>
</dbReference>
<evidence type="ECO:0000259" key="6">
    <source>
        <dbReference type="PROSITE" id="PS51387"/>
    </source>
</evidence>
<dbReference type="Pfam" id="PF01565">
    <property type="entry name" value="FAD_binding_4"/>
    <property type="match status" value="1"/>
</dbReference>
<evidence type="ECO:0000256" key="5">
    <source>
        <dbReference type="ARBA" id="ARBA00023002"/>
    </source>
</evidence>
<dbReference type="GO" id="GO:0016491">
    <property type="term" value="F:oxidoreductase activity"/>
    <property type="evidence" value="ECO:0007669"/>
    <property type="project" value="UniProtKB-KW"/>
</dbReference>
<dbReference type="Gene3D" id="3.30.465.10">
    <property type="match status" value="1"/>
</dbReference>
<keyword evidence="3" id="KW-0285">Flavoprotein</keyword>
<accession>A0A395NQC4</accession>
<sequence>MGQHITAQQIKDLASQLDPSTRLFTREDGHEYDQLIARWADNAVKYAGVVAVPLANKEVSKLVKFASDNKLDLAVRGGGHSTGGTSSTEGGLAIDLSGMRNVRVDKDSKLIFAQGGALWADVDNAAIEKGLATVGGTVNHTGIGGLTLGGGLGWLTGLYGTTVDNLIAAKVVVADGRILSASEHENTDLYWAIRGAGHNFGVVVEFTIQGHDQTNEVYAGGVVFTPDKLTAVVDGFNIRMKTSSPKGAGIIVFAKPPTMPTAVVVVNLFYNGSQTDAEEYFDFLFSLQPVANTAKMMPYNHVNGLLNPMATHGRRKALKAVTVTNHVDSAFVQELFNDYTQAIDANPDMSATFIAIEFYDLHKIESVPIESMAFANRGAYRAGIIGLEWTDPEKDKENRAWGRAMQAKCRQVIINSNEFTPESKTALEYANYLEPGDILSDKPFGVNQRRLAVLKQKFDPGFIFNKTSPIAPLRTEQN</sequence>
<evidence type="ECO:0000256" key="4">
    <source>
        <dbReference type="ARBA" id="ARBA00022827"/>
    </source>
</evidence>
<comment type="similarity">
    <text evidence="2">Belongs to the oxygen-dependent FAD-linked oxidoreductase family.</text>
</comment>
<dbReference type="OrthoDB" id="415825at2759"/>
<dbReference type="STRING" id="490622.A0A395NQC4"/>
<reference evidence="7 8" key="1">
    <citation type="journal article" date="2018" name="PLoS Pathog.">
        <title>Evolution of structural diversity of trichothecenes, a family of toxins produced by plant pathogenic and entomopathogenic fungi.</title>
        <authorList>
            <person name="Proctor R.H."/>
            <person name="McCormick S.P."/>
            <person name="Kim H.S."/>
            <person name="Cardoza R.E."/>
            <person name="Stanley A.M."/>
            <person name="Lindo L."/>
            <person name="Kelly A."/>
            <person name="Brown D.W."/>
            <person name="Lee T."/>
            <person name="Vaughan M.M."/>
            <person name="Alexander N.J."/>
            <person name="Busman M."/>
            <person name="Gutierrez S."/>
        </authorList>
    </citation>
    <scope>NUCLEOTIDE SEQUENCE [LARGE SCALE GENOMIC DNA]</scope>
    <source>
        <strain evidence="7 8">IBT 40837</strain>
    </source>
</reference>
<feature type="domain" description="FAD-binding PCMH-type" evidence="6">
    <location>
        <begin position="42"/>
        <end position="213"/>
    </location>
</feature>
<dbReference type="InterPro" id="IPR036318">
    <property type="entry name" value="FAD-bd_PCMH-like_sf"/>
</dbReference>
<keyword evidence="4" id="KW-0274">FAD</keyword>
<dbReference type="PROSITE" id="PS51387">
    <property type="entry name" value="FAD_PCMH"/>
    <property type="match status" value="1"/>
</dbReference>